<dbReference type="InParanoid" id="B4CVS3"/>
<dbReference type="AlphaFoldDB" id="B4CVS3"/>
<feature type="transmembrane region" description="Helical" evidence="1">
    <location>
        <begin position="137"/>
        <end position="157"/>
    </location>
</feature>
<protein>
    <submittedName>
        <fullName evidence="2">Uncharacterized protein</fullName>
    </submittedName>
</protein>
<feature type="transmembrane region" description="Helical" evidence="1">
    <location>
        <begin position="30"/>
        <end position="55"/>
    </location>
</feature>
<keyword evidence="3" id="KW-1185">Reference proteome</keyword>
<dbReference type="Proteomes" id="UP000005824">
    <property type="component" value="Unassembled WGS sequence"/>
</dbReference>
<gene>
    <name evidence="2" type="ORF">CfE428DRAFT_0760</name>
</gene>
<keyword evidence="1" id="KW-1133">Transmembrane helix</keyword>
<feature type="transmembrane region" description="Helical" evidence="1">
    <location>
        <begin position="108"/>
        <end position="125"/>
    </location>
</feature>
<dbReference type="eggNOG" id="ENOG502ZAW5">
    <property type="taxonomic scope" value="Bacteria"/>
</dbReference>
<reference evidence="2 3" key="1">
    <citation type="journal article" date="2011" name="J. Bacteriol.">
        <title>Genome sequence of Chthoniobacter flavus Ellin428, an aerobic heterotrophic soil bacterium.</title>
        <authorList>
            <person name="Kant R."/>
            <person name="van Passel M.W."/>
            <person name="Palva A."/>
            <person name="Lucas S."/>
            <person name="Lapidus A."/>
            <person name="Glavina Del Rio T."/>
            <person name="Dalin E."/>
            <person name="Tice H."/>
            <person name="Bruce D."/>
            <person name="Goodwin L."/>
            <person name="Pitluck S."/>
            <person name="Larimer F.W."/>
            <person name="Land M.L."/>
            <person name="Hauser L."/>
            <person name="Sangwan P."/>
            <person name="de Vos W.M."/>
            <person name="Janssen P.H."/>
            <person name="Smidt H."/>
        </authorList>
    </citation>
    <scope>NUCLEOTIDE SEQUENCE [LARGE SCALE GENOMIC DNA]</scope>
    <source>
        <strain evidence="2 3">Ellin428</strain>
    </source>
</reference>
<dbReference type="STRING" id="497964.CfE428DRAFT_0760"/>
<evidence type="ECO:0000256" key="1">
    <source>
        <dbReference type="SAM" id="Phobius"/>
    </source>
</evidence>
<feature type="transmembrane region" description="Helical" evidence="1">
    <location>
        <begin position="67"/>
        <end position="88"/>
    </location>
</feature>
<comment type="caution">
    <text evidence="2">The sequence shown here is derived from an EMBL/GenBank/DDBJ whole genome shotgun (WGS) entry which is preliminary data.</text>
</comment>
<proteinExistence type="predicted"/>
<dbReference type="RefSeq" id="WP_006978087.1">
    <property type="nucleotide sequence ID" value="NZ_ABVL01000002.1"/>
</dbReference>
<sequence length="336" mass="36989" precursor="true">MTIFGNICVGLLGLGAFVMLRFVSNSVSQYDYIAAILFSLFLLIPLFAVFATITANGKMDFLGWPRLLQYGGVAIASLSLTVLMGVSAAVHGSGGREFPWSIRPFCPWAAYMVPLGMALIAFFWLNSSRFALPEYLLRTAFGVVTAIALLSNITLGVEIRRNLQQRAEEQAREDLLVVQQADAEKDFSRLLHYTNRFERPATRQLALQKVLATGPRFNALMTECLRNPVFQEGLTYFRDNDPPGDAAPLAEPARDALFLSAKRLREEFATGRTMAAGDIESGVDTVLTVADKFSKYGVDLLPAVRDYRAALDAPKYGKVPLAGTKRMDAWLSAKGK</sequence>
<accession>B4CVS3</accession>
<feature type="transmembrane region" description="Helical" evidence="1">
    <location>
        <begin position="7"/>
        <end position="24"/>
    </location>
</feature>
<organism evidence="2 3">
    <name type="scientific">Chthoniobacter flavus Ellin428</name>
    <dbReference type="NCBI Taxonomy" id="497964"/>
    <lineage>
        <taxon>Bacteria</taxon>
        <taxon>Pseudomonadati</taxon>
        <taxon>Verrucomicrobiota</taxon>
        <taxon>Spartobacteria</taxon>
        <taxon>Chthoniobacterales</taxon>
        <taxon>Chthoniobacteraceae</taxon>
        <taxon>Chthoniobacter</taxon>
    </lineage>
</organism>
<evidence type="ECO:0000313" key="2">
    <source>
        <dbReference type="EMBL" id="EDY21515.1"/>
    </source>
</evidence>
<dbReference type="EMBL" id="ABVL01000002">
    <property type="protein sequence ID" value="EDY21515.1"/>
    <property type="molecule type" value="Genomic_DNA"/>
</dbReference>
<keyword evidence="1" id="KW-0472">Membrane</keyword>
<keyword evidence="1" id="KW-0812">Transmembrane</keyword>
<evidence type="ECO:0000313" key="3">
    <source>
        <dbReference type="Proteomes" id="UP000005824"/>
    </source>
</evidence>
<name>B4CVS3_9BACT</name>